<feature type="transmembrane region" description="Helical" evidence="2">
    <location>
        <begin position="196"/>
        <end position="218"/>
    </location>
</feature>
<dbReference type="Pfam" id="PF17198">
    <property type="entry name" value="AveC_like"/>
    <property type="match status" value="1"/>
</dbReference>
<keyword evidence="2" id="KW-0812">Transmembrane</keyword>
<keyword evidence="2" id="KW-0472">Membrane</keyword>
<name>A0A1W9Z815_MYCAI</name>
<dbReference type="AlphaFoldDB" id="A0A1W9Z815"/>
<keyword evidence="4" id="KW-1185">Reference proteome</keyword>
<sequence>MATHSITKNQAPAVGTDRPAPDSRLRPIHYWSALGAIFALVQIYVYGSWIFSDDVYRQPTGADPVPTPIKAAAWIVQATCVLGGVALVIYLWRRSRREGKLAWDALVAIAFASVYWQDPIIDFVRPVFFYNSYLVNFGAWTSHIPGWLSPYAGNLPEPFLMIFPMFAFLFVIFGMLFCAMARWLRRVRPTISNVGIFLTGVLIFGIFNIGMEAIFLQTRLFAYSGVVNSVSLFHGQTYQFPLYEAVIAGLNASVVGMIRLTRDDQGHSAVERGVDDVHVGTKAKTLLRVLAVVGLANVMFVVMNTVYIAFTFYVDQMPYYPSYLKNDMCGVHTSAPCPGPGVPVLIDNTPHRTGSR</sequence>
<feature type="transmembrane region" description="Helical" evidence="2">
    <location>
        <begin position="238"/>
        <end position="258"/>
    </location>
</feature>
<comment type="caution">
    <text evidence="3">The sequence shown here is derived from an EMBL/GenBank/DDBJ whole genome shotgun (WGS) entry which is preliminary data.</text>
</comment>
<evidence type="ECO:0000256" key="2">
    <source>
        <dbReference type="SAM" id="Phobius"/>
    </source>
</evidence>
<dbReference type="EMBL" id="MVHG01000098">
    <property type="protein sequence ID" value="ORA08348.1"/>
    <property type="molecule type" value="Genomic_DNA"/>
</dbReference>
<protein>
    <recommendedName>
        <fullName evidence="5">DUF5135 domain-containing protein</fullName>
    </recommendedName>
</protein>
<reference evidence="3 4" key="1">
    <citation type="submission" date="2016-12" db="EMBL/GenBank/DDBJ databases">
        <title>The new phylogeny of genus Mycobacterium.</title>
        <authorList>
            <person name="Tortoli E."/>
            <person name="Trovato A."/>
            <person name="Cirillo D.M."/>
        </authorList>
    </citation>
    <scope>NUCLEOTIDE SEQUENCE [LARGE SCALE GENOMIC DNA]</scope>
    <source>
        <strain evidence="3 4">DSM 45069</strain>
    </source>
</reference>
<dbReference type="InterPro" id="IPR033459">
    <property type="entry name" value="AveC-like"/>
</dbReference>
<feature type="region of interest" description="Disordered" evidence="1">
    <location>
        <begin position="1"/>
        <end position="20"/>
    </location>
</feature>
<accession>A0A1W9Z815</accession>
<feature type="transmembrane region" description="Helical" evidence="2">
    <location>
        <begin position="159"/>
        <end position="184"/>
    </location>
</feature>
<evidence type="ECO:0000256" key="1">
    <source>
        <dbReference type="SAM" id="MobiDB-lite"/>
    </source>
</evidence>
<evidence type="ECO:0000313" key="4">
    <source>
        <dbReference type="Proteomes" id="UP000192707"/>
    </source>
</evidence>
<evidence type="ECO:0000313" key="3">
    <source>
        <dbReference type="EMBL" id="ORA08348.1"/>
    </source>
</evidence>
<feature type="transmembrane region" description="Helical" evidence="2">
    <location>
        <begin position="71"/>
        <end position="92"/>
    </location>
</feature>
<organism evidence="3 4">
    <name type="scientific">Mycobacterium arosiense ATCC BAA-1401 = DSM 45069</name>
    <dbReference type="NCBI Taxonomy" id="1265311"/>
    <lineage>
        <taxon>Bacteria</taxon>
        <taxon>Bacillati</taxon>
        <taxon>Actinomycetota</taxon>
        <taxon>Actinomycetes</taxon>
        <taxon>Mycobacteriales</taxon>
        <taxon>Mycobacteriaceae</taxon>
        <taxon>Mycobacterium</taxon>
        <taxon>Mycobacterium avium complex (MAC)</taxon>
    </lineage>
</organism>
<feature type="compositionally biased region" description="Polar residues" evidence="1">
    <location>
        <begin position="1"/>
        <end position="10"/>
    </location>
</feature>
<evidence type="ECO:0008006" key="5">
    <source>
        <dbReference type="Google" id="ProtNLM"/>
    </source>
</evidence>
<gene>
    <name evidence="3" type="ORF">BST14_24350</name>
</gene>
<dbReference type="Proteomes" id="UP000192707">
    <property type="component" value="Unassembled WGS sequence"/>
</dbReference>
<keyword evidence="2" id="KW-1133">Transmembrane helix</keyword>
<proteinExistence type="predicted"/>
<feature type="transmembrane region" description="Helical" evidence="2">
    <location>
        <begin position="28"/>
        <end position="51"/>
    </location>
</feature>
<feature type="transmembrane region" description="Helical" evidence="2">
    <location>
        <begin position="289"/>
        <end position="314"/>
    </location>
</feature>